<dbReference type="Pfam" id="PF02146">
    <property type="entry name" value="SIR2"/>
    <property type="match status" value="1"/>
</dbReference>
<keyword evidence="4" id="KW-0479">Metal-binding</keyword>
<dbReference type="Gene3D" id="3.40.50.1220">
    <property type="entry name" value="TPP-binding domain"/>
    <property type="match status" value="1"/>
</dbReference>
<dbReference type="EMBL" id="BMNK01000003">
    <property type="protein sequence ID" value="GGP05261.1"/>
    <property type="molecule type" value="Genomic_DNA"/>
</dbReference>
<proteinExistence type="predicted"/>
<dbReference type="Gene3D" id="3.30.1600.10">
    <property type="entry name" value="SIR2/SIRT2 'Small Domain"/>
    <property type="match status" value="1"/>
</dbReference>
<comment type="caution">
    <text evidence="6">The sequence shown here is derived from an EMBL/GenBank/DDBJ whole genome shotgun (WGS) entry which is preliminary data.</text>
</comment>
<dbReference type="InterPro" id="IPR003000">
    <property type="entry name" value="Sirtuin"/>
</dbReference>
<evidence type="ECO:0000256" key="4">
    <source>
        <dbReference type="PROSITE-ProRule" id="PRU00236"/>
    </source>
</evidence>
<dbReference type="InterPro" id="IPR029035">
    <property type="entry name" value="DHS-like_NAD/FAD-binding_dom"/>
</dbReference>
<protein>
    <recommendedName>
        <fullName evidence="1">protein acetyllysine N-acetyltransferase</fullName>
        <ecNumber evidence="1">2.3.1.286</ecNumber>
    </recommendedName>
</protein>
<evidence type="ECO:0000313" key="6">
    <source>
        <dbReference type="EMBL" id="GGP05261.1"/>
    </source>
</evidence>
<gene>
    <name evidence="6" type="primary">cobB2</name>
    <name evidence="6" type="ORF">GCM10012278_23970</name>
</gene>
<reference evidence="6" key="2">
    <citation type="submission" date="2020-09" db="EMBL/GenBank/DDBJ databases">
        <authorList>
            <person name="Sun Q."/>
            <person name="Zhou Y."/>
        </authorList>
    </citation>
    <scope>NUCLEOTIDE SEQUENCE</scope>
    <source>
        <strain evidence="6">CGMCC 4.7430</strain>
    </source>
</reference>
<dbReference type="AlphaFoldDB" id="A0A918A572"/>
<keyword evidence="7" id="KW-1185">Reference proteome</keyword>
<keyword evidence="3" id="KW-0520">NAD</keyword>
<dbReference type="CDD" id="cd01407">
    <property type="entry name" value="SIR2-fam"/>
    <property type="match status" value="1"/>
</dbReference>
<dbReference type="GO" id="GO:0046872">
    <property type="term" value="F:metal ion binding"/>
    <property type="evidence" value="ECO:0007669"/>
    <property type="project" value="UniProtKB-KW"/>
</dbReference>
<dbReference type="InterPro" id="IPR050134">
    <property type="entry name" value="NAD-dep_sirtuin_deacylases"/>
</dbReference>
<dbReference type="RefSeq" id="WP_189138597.1">
    <property type="nucleotide sequence ID" value="NZ_BMNK01000003.1"/>
</dbReference>
<feature type="active site" description="Proton acceptor" evidence="4">
    <location>
        <position position="107"/>
    </location>
</feature>
<feature type="binding site" evidence="4">
    <location>
        <position position="140"/>
    </location>
    <ligand>
        <name>Zn(2+)</name>
        <dbReference type="ChEBI" id="CHEBI:29105"/>
    </ligand>
</feature>
<feature type="domain" description="Deacetylase sirtuin-type" evidence="5">
    <location>
        <begin position="1"/>
        <end position="236"/>
    </location>
</feature>
<feature type="binding site" evidence="4">
    <location>
        <position position="115"/>
    </location>
    <ligand>
        <name>Zn(2+)</name>
        <dbReference type="ChEBI" id="CHEBI:29105"/>
    </ligand>
</feature>
<sequence>MITVLTGAGISTDSGIPDFRGPSGLWRNDPDHEKLVTIDYYLADPEIRRRSWQFRRDSPARTAAPNAAHLALVELERAGLLDRLVTQNIDGLHQKAGSSPERVLELHGNMSGVLCVRCGARSTLAEALERIDAGEPDPACQECGGILKTTTVMFGESLPERVVAEAVEATQRCRLFIAIGTSLQVQPAASLAGLAVRSGARLVIVNAEPTPYDDFAHELIRDPIGEAVPHLVARLS</sequence>
<dbReference type="Proteomes" id="UP000660745">
    <property type="component" value="Unassembled WGS sequence"/>
</dbReference>
<reference evidence="6" key="1">
    <citation type="journal article" date="2014" name="Int. J. Syst. Evol. Microbiol.">
        <title>Complete genome sequence of Corynebacterium casei LMG S-19264T (=DSM 44701T), isolated from a smear-ripened cheese.</title>
        <authorList>
            <consortium name="US DOE Joint Genome Institute (JGI-PGF)"/>
            <person name="Walter F."/>
            <person name="Albersmeier A."/>
            <person name="Kalinowski J."/>
            <person name="Ruckert C."/>
        </authorList>
    </citation>
    <scope>NUCLEOTIDE SEQUENCE</scope>
    <source>
        <strain evidence="6">CGMCC 4.7430</strain>
    </source>
</reference>
<accession>A0A918A572</accession>
<dbReference type="EC" id="2.3.1.286" evidence="1"/>
<evidence type="ECO:0000313" key="7">
    <source>
        <dbReference type="Proteomes" id="UP000660745"/>
    </source>
</evidence>
<keyword evidence="4" id="KW-0862">Zinc</keyword>
<dbReference type="SUPFAM" id="SSF52467">
    <property type="entry name" value="DHS-like NAD/FAD-binding domain"/>
    <property type="match status" value="1"/>
</dbReference>
<dbReference type="GO" id="GO:0070403">
    <property type="term" value="F:NAD+ binding"/>
    <property type="evidence" value="ECO:0007669"/>
    <property type="project" value="InterPro"/>
</dbReference>
<evidence type="ECO:0000256" key="1">
    <source>
        <dbReference type="ARBA" id="ARBA00012928"/>
    </source>
</evidence>
<dbReference type="InterPro" id="IPR026590">
    <property type="entry name" value="Ssirtuin_cat_dom"/>
</dbReference>
<evidence type="ECO:0000259" key="5">
    <source>
        <dbReference type="PROSITE" id="PS50305"/>
    </source>
</evidence>
<feature type="binding site" evidence="4">
    <location>
        <position position="118"/>
    </location>
    <ligand>
        <name>Zn(2+)</name>
        <dbReference type="ChEBI" id="CHEBI:29105"/>
    </ligand>
</feature>
<keyword evidence="2" id="KW-0808">Transferase</keyword>
<evidence type="ECO:0000256" key="3">
    <source>
        <dbReference type="ARBA" id="ARBA00023027"/>
    </source>
</evidence>
<organism evidence="6 7">
    <name type="scientific">Nonomuraea glycinis</name>
    <dbReference type="NCBI Taxonomy" id="2047744"/>
    <lineage>
        <taxon>Bacteria</taxon>
        <taxon>Bacillati</taxon>
        <taxon>Actinomycetota</taxon>
        <taxon>Actinomycetes</taxon>
        <taxon>Streptosporangiales</taxon>
        <taxon>Streptosporangiaceae</taxon>
        <taxon>Nonomuraea</taxon>
    </lineage>
</organism>
<dbReference type="PROSITE" id="PS50305">
    <property type="entry name" value="SIRTUIN"/>
    <property type="match status" value="1"/>
</dbReference>
<name>A0A918A572_9ACTN</name>
<dbReference type="PANTHER" id="PTHR11085:SF4">
    <property type="entry name" value="NAD-DEPENDENT PROTEIN DEACYLASE"/>
    <property type="match status" value="1"/>
</dbReference>
<feature type="binding site" evidence="4">
    <location>
        <position position="143"/>
    </location>
    <ligand>
        <name>Zn(2+)</name>
        <dbReference type="ChEBI" id="CHEBI:29105"/>
    </ligand>
</feature>
<dbReference type="InterPro" id="IPR026591">
    <property type="entry name" value="Sirtuin_cat_small_dom_sf"/>
</dbReference>
<evidence type="ECO:0000256" key="2">
    <source>
        <dbReference type="ARBA" id="ARBA00022679"/>
    </source>
</evidence>
<dbReference type="PANTHER" id="PTHR11085">
    <property type="entry name" value="NAD-DEPENDENT PROTEIN DEACYLASE SIRTUIN-5, MITOCHONDRIAL-RELATED"/>
    <property type="match status" value="1"/>
</dbReference>
<dbReference type="GO" id="GO:0017136">
    <property type="term" value="F:histone deacetylase activity, NAD-dependent"/>
    <property type="evidence" value="ECO:0007669"/>
    <property type="project" value="TreeGrafter"/>
</dbReference>